<keyword evidence="1" id="KW-0862">Zinc</keyword>
<proteinExistence type="evidence at transcript level"/>
<keyword evidence="1" id="KW-0863">Zinc-finger</keyword>
<dbReference type="Gene3D" id="4.10.60.10">
    <property type="entry name" value="Zinc finger, CCHC-type"/>
    <property type="match status" value="1"/>
</dbReference>
<dbReference type="InterPro" id="IPR001878">
    <property type="entry name" value="Znf_CCHC"/>
</dbReference>
<keyword evidence="1" id="KW-0479">Metal-binding</keyword>
<dbReference type="GO" id="GO:0003676">
    <property type="term" value="F:nucleic acid binding"/>
    <property type="evidence" value="ECO:0007669"/>
    <property type="project" value="InterPro"/>
</dbReference>
<dbReference type="AlphaFoldDB" id="C0PPU1"/>
<dbReference type="SUPFAM" id="SSF57756">
    <property type="entry name" value="Retrovirus zinc finger-like domains"/>
    <property type="match status" value="1"/>
</dbReference>
<dbReference type="PROSITE" id="PS50158">
    <property type="entry name" value="ZF_CCHC"/>
    <property type="match status" value="2"/>
</dbReference>
<feature type="domain" description="CCHC-type" evidence="3">
    <location>
        <begin position="330"/>
        <end position="346"/>
    </location>
</feature>
<dbReference type="PANTHER" id="PTHR23002">
    <property type="entry name" value="ZINC FINGER CCHC DOMAIN CONTAINING PROTEIN"/>
    <property type="match status" value="1"/>
</dbReference>
<dbReference type="InterPro" id="IPR036875">
    <property type="entry name" value="Znf_CCHC_sf"/>
</dbReference>
<accession>C0PPU1</accession>
<reference evidence="4" key="1">
    <citation type="submission" date="2009-02" db="EMBL/GenBank/DDBJ databases">
        <title>Full length sequence-verified cDNA sequences from Sitka spruce (Picea sitchensis).</title>
        <authorList>
            <person name="Reid K.E."/>
            <person name="Liao N."/>
            <person name="Ralph S."/>
            <person name="Kolosova N."/>
            <person name="Oddy C."/>
            <person name="Moore R."/>
            <person name="Mayo M."/>
            <person name="Wagner S."/>
            <person name="King J."/>
            <person name="Yanchuk A."/>
            <person name="Holt R."/>
            <person name="Jones S."/>
            <person name="Marra M."/>
            <person name="Ritland C.E."/>
            <person name="Ritland K."/>
            <person name="Bohlmann J."/>
        </authorList>
    </citation>
    <scope>NUCLEOTIDE SEQUENCE</scope>
    <source>
        <tissue evidence="4">Green portion of the leader tissue</tissue>
    </source>
</reference>
<feature type="compositionally biased region" description="Polar residues" evidence="2">
    <location>
        <begin position="403"/>
        <end position="415"/>
    </location>
</feature>
<feature type="domain" description="CCHC-type" evidence="3">
    <location>
        <begin position="389"/>
        <end position="404"/>
    </location>
</feature>
<evidence type="ECO:0000256" key="2">
    <source>
        <dbReference type="SAM" id="MobiDB-lite"/>
    </source>
</evidence>
<evidence type="ECO:0000313" key="4">
    <source>
        <dbReference type="EMBL" id="ACN39831.1"/>
    </source>
</evidence>
<protein>
    <recommendedName>
        <fullName evidence="3">CCHC-type domain-containing protein</fullName>
    </recommendedName>
</protein>
<dbReference type="GO" id="GO:0008270">
    <property type="term" value="F:zinc ion binding"/>
    <property type="evidence" value="ECO:0007669"/>
    <property type="project" value="UniProtKB-KW"/>
</dbReference>
<feature type="region of interest" description="Disordered" evidence="2">
    <location>
        <begin position="403"/>
        <end position="456"/>
    </location>
</feature>
<organism evidence="4">
    <name type="scientific">Picea sitchensis</name>
    <name type="common">Sitka spruce</name>
    <name type="synonym">Pinus sitchensis</name>
    <dbReference type="NCBI Taxonomy" id="3332"/>
    <lineage>
        <taxon>Eukaryota</taxon>
        <taxon>Viridiplantae</taxon>
        <taxon>Streptophyta</taxon>
        <taxon>Embryophyta</taxon>
        <taxon>Tracheophyta</taxon>
        <taxon>Spermatophyta</taxon>
        <taxon>Pinopsida</taxon>
        <taxon>Pinidae</taxon>
        <taxon>Conifers I</taxon>
        <taxon>Pinales</taxon>
        <taxon>Pinaceae</taxon>
        <taxon>Picea</taxon>
    </lineage>
</organism>
<sequence length="456" mass="51708">MGISIPIPIPLSTQMRTQIPFGRPLGNLCGIASTGKGFHNVRPNNGDIFPLCISGSPLIYSLKIKRKCRYRYRYWVCPHKRHSTKKHRACLDKNSSPVDDGPKNDPNITPNFKINWGPYEDLFGVGTDMEPRNIKFSRPEPRSWFGPNGQYVKELPCPSCRGRGYMLCSECGMDRSRPACTQCHGKGLMTCLQCLGECVVWEESIDELPWEKARTSSPLNVVEDEEIDKLEIELAPKTKSKRIYASPPPEVSAKISRTLKNLNAVTGIFSKRMKKVHGDPILHAQRVEAMKRAKRTAAARQHISETLKVFFSNPENRLKRSLSMKGIKIRCTNCGQEGHRRHYCPSLKDVIGKSWYTCRICGQTGHNRQTCRQNKENIKHRTYSKRYSCGICGEAGHNSRTCPQNNLTKSYSGQQKEQKPRIPTSTSLENNRAKRTAAARQQIPETQKAFFSNPEN</sequence>
<feature type="compositionally biased region" description="Polar residues" evidence="2">
    <location>
        <begin position="443"/>
        <end position="456"/>
    </location>
</feature>
<name>C0PPU1_PICSI</name>
<evidence type="ECO:0000256" key="1">
    <source>
        <dbReference type="PROSITE-ProRule" id="PRU00047"/>
    </source>
</evidence>
<evidence type="ECO:0000259" key="3">
    <source>
        <dbReference type="PROSITE" id="PS50158"/>
    </source>
</evidence>
<dbReference type="InterPro" id="IPR051714">
    <property type="entry name" value="Znf_CCHC_NABP"/>
</dbReference>
<dbReference type="EMBL" id="BT070314">
    <property type="protein sequence ID" value="ACN39831.1"/>
    <property type="molecule type" value="mRNA"/>
</dbReference>
<dbReference type="OMA" id="KNCGREG"/>
<dbReference type="SMART" id="SM00343">
    <property type="entry name" value="ZnF_C2HC"/>
    <property type="match status" value="3"/>
</dbReference>